<dbReference type="RefSeq" id="WP_149082040.1">
    <property type="nucleotide sequence ID" value="NZ_VTAW01000018.1"/>
</dbReference>
<dbReference type="SUPFAM" id="SSF52540">
    <property type="entry name" value="P-loop containing nucleoside triphosphate hydrolases"/>
    <property type="match status" value="1"/>
</dbReference>
<evidence type="ECO:0000313" key="7">
    <source>
        <dbReference type="EMBL" id="TYT61394.1"/>
    </source>
</evidence>
<dbReference type="SMART" id="SM00382">
    <property type="entry name" value="AAA"/>
    <property type="match status" value="1"/>
</dbReference>
<evidence type="ECO:0000256" key="3">
    <source>
        <dbReference type="ARBA" id="ARBA00022741"/>
    </source>
</evidence>
<dbReference type="InterPro" id="IPR027417">
    <property type="entry name" value="P-loop_NTPase"/>
</dbReference>
<protein>
    <submittedName>
        <fullName evidence="7">ABC transporter ATP-binding protein</fullName>
    </submittedName>
</protein>
<dbReference type="CDD" id="cd03257">
    <property type="entry name" value="ABC_NikE_OppD_transporters"/>
    <property type="match status" value="1"/>
</dbReference>
<keyword evidence="2" id="KW-0813">Transport</keyword>
<dbReference type="InterPro" id="IPR050319">
    <property type="entry name" value="ABC_transp_ATP-bind"/>
</dbReference>
<accession>A0A5D5AJP4</accession>
<gene>
    <name evidence="7" type="ORF">FYC77_13575</name>
</gene>
<comment type="similarity">
    <text evidence="1">Belongs to the ABC transporter superfamily.</text>
</comment>
<dbReference type="InterPro" id="IPR003439">
    <property type="entry name" value="ABC_transporter-like_ATP-bd"/>
</dbReference>
<proteinExistence type="inferred from homology"/>
<dbReference type="FunFam" id="3.40.50.300:FF:000016">
    <property type="entry name" value="Oligopeptide ABC transporter ATP-binding component"/>
    <property type="match status" value="1"/>
</dbReference>
<dbReference type="PROSITE" id="PS00211">
    <property type="entry name" value="ABC_TRANSPORTER_1"/>
    <property type="match status" value="1"/>
</dbReference>
<feature type="domain" description="ABC transporter" evidence="6">
    <location>
        <begin position="8"/>
        <end position="261"/>
    </location>
</feature>
<organism evidence="7 8">
    <name type="scientific">Natrialba swarupiae</name>
    <dbReference type="NCBI Taxonomy" id="2448032"/>
    <lineage>
        <taxon>Archaea</taxon>
        <taxon>Methanobacteriati</taxon>
        <taxon>Methanobacteriota</taxon>
        <taxon>Stenosarchaea group</taxon>
        <taxon>Halobacteria</taxon>
        <taxon>Halobacteriales</taxon>
        <taxon>Natrialbaceae</taxon>
        <taxon>Natrialba</taxon>
    </lineage>
</organism>
<name>A0A5D5AJP4_9EURY</name>
<dbReference type="Proteomes" id="UP000324104">
    <property type="component" value="Unassembled WGS sequence"/>
</dbReference>
<dbReference type="NCBIfam" id="TIGR01727">
    <property type="entry name" value="oligo_HPY"/>
    <property type="match status" value="1"/>
</dbReference>
<evidence type="ECO:0000256" key="4">
    <source>
        <dbReference type="ARBA" id="ARBA00022840"/>
    </source>
</evidence>
<dbReference type="Pfam" id="PF08352">
    <property type="entry name" value="oligo_HPY"/>
    <property type="match status" value="1"/>
</dbReference>
<dbReference type="GO" id="GO:0005524">
    <property type="term" value="F:ATP binding"/>
    <property type="evidence" value="ECO:0007669"/>
    <property type="project" value="UniProtKB-KW"/>
</dbReference>
<evidence type="ECO:0000259" key="6">
    <source>
        <dbReference type="PROSITE" id="PS50893"/>
    </source>
</evidence>
<keyword evidence="4 7" id="KW-0067">ATP-binding</keyword>
<reference evidence="7 8" key="1">
    <citation type="submission" date="2019-08" db="EMBL/GenBank/DDBJ databases">
        <title>Archaea genome.</title>
        <authorList>
            <person name="Kajale S."/>
            <person name="Shouche Y."/>
            <person name="Deshpande N."/>
            <person name="Sharma A."/>
        </authorList>
    </citation>
    <scope>NUCLEOTIDE SEQUENCE [LARGE SCALE GENOMIC DNA]</scope>
    <source>
        <strain evidence="7 8">ESP3B_9</strain>
    </source>
</reference>
<dbReference type="GO" id="GO:0015833">
    <property type="term" value="P:peptide transport"/>
    <property type="evidence" value="ECO:0007669"/>
    <property type="project" value="InterPro"/>
</dbReference>
<dbReference type="InterPro" id="IPR003593">
    <property type="entry name" value="AAA+_ATPase"/>
</dbReference>
<keyword evidence="3" id="KW-0547">Nucleotide-binding</keyword>
<dbReference type="PANTHER" id="PTHR43776">
    <property type="entry name" value="TRANSPORT ATP-BINDING PROTEIN"/>
    <property type="match status" value="1"/>
</dbReference>
<dbReference type="AlphaFoldDB" id="A0A5D5AJP4"/>
<dbReference type="InterPro" id="IPR017871">
    <property type="entry name" value="ABC_transporter-like_CS"/>
</dbReference>
<evidence type="ECO:0000313" key="8">
    <source>
        <dbReference type="Proteomes" id="UP000324104"/>
    </source>
</evidence>
<evidence type="ECO:0000256" key="1">
    <source>
        <dbReference type="ARBA" id="ARBA00005417"/>
    </source>
</evidence>
<feature type="region of interest" description="Disordered" evidence="5">
    <location>
        <begin position="402"/>
        <end position="421"/>
    </location>
</feature>
<evidence type="ECO:0000256" key="2">
    <source>
        <dbReference type="ARBA" id="ARBA00022448"/>
    </source>
</evidence>
<dbReference type="GO" id="GO:0016887">
    <property type="term" value="F:ATP hydrolysis activity"/>
    <property type="evidence" value="ECO:0007669"/>
    <property type="project" value="InterPro"/>
</dbReference>
<dbReference type="Gene3D" id="3.40.50.300">
    <property type="entry name" value="P-loop containing nucleotide triphosphate hydrolases"/>
    <property type="match status" value="1"/>
</dbReference>
<sequence length="440" mass="47801">MTGDDPLLRAEGLEKRFTTSDGLLERLLGRGETIRAVDGVDLEIAEGETLGLVGESGCGKTTLGRLLVGLDEPSAGSVVYRGRDLATLDRRERRELRTNVQYVFQNPLASLNPQLPVGDIVGEPLAVHDIVPPDRRDDRIADLLETVGLEPSAANRYPREFSGGQCQRIAIARALAVEPEVLVCDEPVTALDVSVQARILNLLSELQAEFGLSYLFVSHDLSVVEHVADRIAVMYLGRIVERGSPTQLFEGDSHPYTEALLSAIPEPDPCWEGDRIVLEGDVPSAIDPPSGCQFHTRCPKVIPPSAYDLECEVFRGVMDLRLDLADAVADGGDPREALRWPPAGATNATAIDADSTFTAGAIKDAYGIPRTLTDEDAEAALTEALEALAAGDAERARSRLSRTFESPCETDRPDPQVVDDSGDARHRIACHRFYDRATRE</sequence>
<evidence type="ECO:0000256" key="5">
    <source>
        <dbReference type="SAM" id="MobiDB-lite"/>
    </source>
</evidence>
<dbReference type="GO" id="GO:0055085">
    <property type="term" value="P:transmembrane transport"/>
    <property type="evidence" value="ECO:0007669"/>
    <property type="project" value="UniProtKB-ARBA"/>
</dbReference>
<dbReference type="Pfam" id="PF00005">
    <property type="entry name" value="ABC_tran"/>
    <property type="match status" value="1"/>
</dbReference>
<dbReference type="PROSITE" id="PS50893">
    <property type="entry name" value="ABC_TRANSPORTER_2"/>
    <property type="match status" value="1"/>
</dbReference>
<dbReference type="InterPro" id="IPR013563">
    <property type="entry name" value="Oligopep_ABC_C"/>
</dbReference>
<comment type="caution">
    <text evidence="7">The sequence shown here is derived from an EMBL/GenBank/DDBJ whole genome shotgun (WGS) entry which is preliminary data.</text>
</comment>
<keyword evidence="8" id="KW-1185">Reference proteome</keyword>
<dbReference type="EMBL" id="VTAW01000018">
    <property type="protein sequence ID" value="TYT61394.1"/>
    <property type="molecule type" value="Genomic_DNA"/>
</dbReference>
<dbReference type="PANTHER" id="PTHR43776:SF7">
    <property type="entry name" value="D,D-DIPEPTIDE TRANSPORT ATP-BINDING PROTEIN DDPF-RELATED"/>
    <property type="match status" value="1"/>
</dbReference>